<evidence type="ECO:0000256" key="6">
    <source>
        <dbReference type="SAM" id="MobiDB-lite"/>
    </source>
</evidence>
<evidence type="ECO:0000256" key="5">
    <source>
        <dbReference type="ARBA" id="ARBA00023136"/>
    </source>
</evidence>
<feature type="region of interest" description="Disordered" evidence="6">
    <location>
        <begin position="577"/>
        <end position="615"/>
    </location>
</feature>
<dbReference type="STRING" id="1210089.GCA_001613165_03226"/>
<dbReference type="Proteomes" id="UP000255355">
    <property type="component" value="Unassembled WGS sequence"/>
</dbReference>
<feature type="domain" description="TraD/TraG TraM recognition site" evidence="8">
    <location>
        <begin position="424"/>
        <end position="541"/>
    </location>
</feature>
<evidence type="ECO:0000313" key="10">
    <source>
        <dbReference type="Proteomes" id="UP000255355"/>
    </source>
</evidence>
<dbReference type="InterPro" id="IPR027417">
    <property type="entry name" value="P-loop_NTPase"/>
</dbReference>
<evidence type="ECO:0000256" key="1">
    <source>
        <dbReference type="ARBA" id="ARBA00004651"/>
    </source>
</evidence>
<dbReference type="AlphaFoldDB" id="A0A370H9A1"/>
<dbReference type="InterPro" id="IPR032689">
    <property type="entry name" value="TraG-D_C"/>
</dbReference>
<keyword evidence="4 7" id="KW-1133">Transmembrane helix</keyword>
<dbReference type="InterPro" id="IPR051539">
    <property type="entry name" value="T4SS-coupling_protein"/>
</dbReference>
<protein>
    <submittedName>
        <fullName evidence="9">Type IV secretory pathway TraG/TraD family ATPase VirD4</fullName>
    </submittedName>
</protein>
<feature type="transmembrane region" description="Helical" evidence="7">
    <location>
        <begin position="12"/>
        <end position="35"/>
    </location>
</feature>
<evidence type="ECO:0000259" key="8">
    <source>
        <dbReference type="Pfam" id="PF12696"/>
    </source>
</evidence>
<keyword evidence="5 7" id="KW-0472">Membrane</keyword>
<dbReference type="OrthoDB" id="226701at2"/>
<dbReference type="EMBL" id="QQAZ01000005">
    <property type="protein sequence ID" value="RDI50901.1"/>
    <property type="molecule type" value="Genomic_DNA"/>
</dbReference>
<evidence type="ECO:0000256" key="7">
    <source>
        <dbReference type="SAM" id="Phobius"/>
    </source>
</evidence>
<dbReference type="PANTHER" id="PTHR37937:SF1">
    <property type="entry name" value="CONJUGATIVE TRANSFER: DNA TRANSPORT"/>
    <property type="match status" value="1"/>
</dbReference>
<dbReference type="SUPFAM" id="SSF52540">
    <property type="entry name" value="P-loop containing nucleoside triphosphate hydrolases"/>
    <property type="match status" value="1"/>
</dbReference>
<keyword evidence="2" id="KW-1003">Cell membrane</keyword>
<comment type="subcellular location">
    <subcellularLocation>
        <location evidence="1">Cell membrane</location>
        <topology evidence="1">Multi-pass membrane protein</topology>
    </subcellularLocation>
</comment>
<dbReference type="PANTHER" id="PTHR37937">
    <property type="entry name" value="CONJUGATIVE TRANSFER: DNA TRANSPORT"/>
    <property type="match status" value="1"/>
</dbReference>
<evidence type="ECO:0000313" key="9">
    <source>
        <dbReference type="EMBL" id="RDI50901.1"/>
    </source>
</evidence>
<organism evidence="9 10">
    <name type="scientific">Nocardia mexicana</name>
    <dbReference type="NCBI Taxonomy" id="279262"/>
    <lineage>
        <taxon>Bacteria</taxon>
        <taxon>Bacillati</taxon>
        <taxon>Actinomycetota</taxon>
        <taxon>Actinomycetes</taxon>
        <taxon>Mycobacteriales</taxon>
        <taxon>Nocardiaceae</taxon>
        <taxon>Nocardia</taxon>
    </lineage>
</organism>
<keyword evidence="3 7" id="KW-0812">Transmembrane</keyword>
<dbReference type="Pfam" id="PF12696">
    <property type="entry name" value="TraG-D_C"/>
    <property type="match status" value="1"/>
</dbReference>
<name>A0A370H9A1_9NOCA</name>
<dbReference type="Gene3D" id="3.40.50.300">
    <property type="entry name" value="P-loop containing nucleotide triphosphate hydrolases"/>
    <property type="match status" value="1"/>
</dbReference>
<comment type="caution">
    <text evidence="9">The sequence shown here is derived from an EMBL/GenBank/DDBJ whole genome shotgun (WGS) entry which is preliminary data.</text>
</comment>
<dbReference type="CDD" id="cd01127">
    <property type="entry name" value="TrwB_TraG_TraD_VirD4"/>
    <property type="match status" value="1"/>
</dbReference>
<sequence length="615" mass="66088">MAKVRRRLSLEAVLIVRAALCGGLALGIVTAALHIGNARAAVRQQIPANPIAAITGLVQGQLKWPQPATTVVIQQVVVVVLALGVLAVIRRVVTRGRHVIDASAKFMGTGTSLRPLTADGARQQAAAAGIRLGVEDPPGIAIGTAVAGRQRLYGAFNNLSVDIWGPGQGKSTCRAIPAILDAVGPVVVTSTKRDVVDTTRGVRDEKGSRTFVFDPEGVAGESPTWYWDPLIWVDAPRWGCETRAARLAGHFADADRYTDARGYAESIAEELLTLLFLAASVDNRPITQVWEWLVNPIRGEPSEALHVAAGGFGMHAGGELHAAASALSAIYGTDFDQLERILGVSRRMVRCLQSPGIHRWLTSDRDSRYRLDESEFIEGNWTLYTLSVPGRSAAAPLVSALLEAVLDTAVRRAQNSPDFILPVPLLAVLDDAANVLTWRDFPQLSSYYGAYGIGLMTMLQSWVQGVRCWGPTGMNELWSAATIKVIGGGTDDVSFLRDRMDGIGSHDVESRGVGLAASGPSYSTSMGTANTLGVSELRSLPRERAVLFAPGVAPVLIKTEPWWTGPYAADVRRSLERHAPRPRHRPSDYLTVPTAMTEVPPPPGADDQPEDIRPL</sequence>
<evidence type="ECO:0000256" key="2">
    <source>
        <dbReference type="ARBA" id="ARBA00022475"/>
    </source>
</evidence>
<proteinExistence type="predicted"/>
<dbReference type="GO" id="GO:0005886">
    <property type="term" value="C:plasma membrane"/>
    <property type="evidence" value="ECO:0007669"/>
    <property type="project" value="UniProtKB-SubCell"/>
</dbReference>
<accession>A0A370H9A1</accession>
<evidence type="ECO:0000256" key="4">
    <source>
        <dbReference type="ARBA" id="ARBA00022989"/>
    </source>
</evidence>
<feature type="transmembrane region" description="Helical" evidence="7">
    <location>
        <begin position="71"/>
        <end position="89"/>
    </location>
</feature>
<gene>
    <name evidence="9" type="ORF">DFR68_105378</name>
</gene>
<evidence type="ECO:0000256" key="3">
    <source>
        <dbReference type="ARBA" id="ARBA00022692"/>
    </source>
</evidence>
<keyword evidence="10" id="KW-1185">Reference proteome</keyword>
<reference evidence="9 10" key="1">
    <citation type="submission" date="2018-07" db="EMBL/GenBank/DDBJ databases">
        <title>Genomic Encyclopedia of Type Strains, Phase IV (KMG-IV): sequencing the most valuable type-strain genomes for metagenomic binning, comparative biology and taxonomic classification.</title>
        <authorList>
            <person name="Goeker M."/>
        </authorList>
    </citation>
    <scope>NUCLEOTIDE SEQUENCE [LARGE SCALE GENOMIC DNA]</scope>
    <source>
        <strain evidence="9 10">DSM 44952</strain>
    </source>
</reference>